<evidence type="ECO:0000313" key="7">
    <source>
        <dbReference type="Proteomes" id="UP000552644"/>
    </source>
</evidence>
<dbReference type="Pfam" id="PF00496">
    <property type="entry name" value="SBP_bac_5"/>
    <property type="match status" value="1"/>
</dbReference>
<comment type="caution">
    <text evidence="6">The sequence shown here is derived from an EMBL/GenBank/DDBJ whole genome shotgun (WGS) entry which is preliminary data.</text>
</comment>
<dbReference type="GO" id="GO:0015833">
    <property type="term" value="P:peptide transport"/>
    <property type="evidence" value="ECO:0007669"/>
    <property type="project" value="TreeGrafter"/>
</dbReference>
<keyword evidence="3 4" id="KW-0732">Signal</keyword>
<dbReference type="Gene3D" id="3.10.105.10">
    <property type="entry name" value="Dipeptide-binding Protein, Domain 3"/>
    <property type="match status" value="1"/>
</dbReference>
<dbReference type="SUPFAM" id="SSF53850">
    <property type="entry name" value="Periplasmic binding protein-like II"/>
    <property type="match status" value="1"/>
</dbReference>
<dbReference type="Gene3D" id="3.40.190.10">
    <property type="entry name" value="Periplasmic binding protein-like II"/>
    <property type="match status" value="1"/>
</dbReference>
<dbReference type="InterPro" id="IPR000914">
    <property type="entry name" value="SBP_5_dom"/>
</dbReference>
<evidence type="ECO:0000259" key="5">
    <source>
        <dbReference type="Pfam" id="PF00496"/>
    </source>
</evidence>
<dbReference type="InterPro" id="IPR039424">
    <property type="entry name" value="SBP_5"/>
</dbReference>
<comment type="similarity">
    <text evidence="1">Belongs to the bacterial solute-binding protein 5 family.</text>
</comment>
<gene>
    <name evidence="6" type="ORF">FHS44_004985</name>
</gene>
<dbReference type="GO" id="GO:1904680">
    <property type="term" value="F:peptide transmembrane transporter activity"/>
    <property type="evidence" value="ECO:0007669"/>
    <property type="project" value="TreeGrafter"/>
</dbReference>
<dbReference type="PANTHER" id="PTHR30290">
    <property type="entry name" value="PERIPLASMIC BINDING COMPONENT OF ABC TRANSPORTER"/>
    <property type="match status" value="1"/>
</dbReference>
<evidence type="ECO:0000313" key="6">
    <source>
        <dbReference type="EMBL" id="MBB4917865.1"/>
    </source>
</evidence>
<evidence type="ECO:0000256" key="4">
    <source>
        <dbReference type="SAM" id="SignalP"/>
    </source>
</evidence>
<feature type="chain" id="PRO_5030870857" evidence="4">
    <location>
        <begin position="23"/>
        <end position="521"/>
    </location>
</feature>
<proteinExistence type="inferred from homology"/>
<feature type="domain" description="Solute-binding protein family 5" evidence="5">
    <location>
        <begin position="78"/>
        <end position="428"/>
    </location>
</feature>
<dbReference type="EMBL" id="JACHJP010000005">
    <property type="protein sequence ID" value="MBB4917865.1"/>
    <property type="molecule type" value="Genomic_DNA"/>
</dbReference>
<accession>A0A7W7VQ14</accession>
<evidence type="ECO:0000256" key="3">
    <source>
        <dbReference type="ARBA" id="ARBA00022729"/>
    </source>
</evidence>
<evidence type="ECO:0000256" key="1">
    <source>
        <dbReference type="ARBA" id="ARBA00005695"/>
    </source>
</evidence>
<name>A0A7W7VQ14_9ACTN</name>
<keyword evidence="7" id="KW-1185">Reference proteome</keyword>
<dbReference type="PANTHER" id="PTHR30290:SF9">
    <property type="entry name" value="OLIGOPEPTIDE-BINDING PROTEIN APPA"/>
    <property type="match status" value="1"/>
</dbReference>
<dbReference type="GO" id="GO:0043190">
    <property type="term" value="C:ATP-binding cassette (ABC) transporter complex"/>
    <property type="evidence" value="ECO:0007669"/>
    <property type="project" value="InterPro"/>
</dbReference>
<feature type="signal peptide" evidence="4">
    <location>
        <begin position="1"/>
        <end position="22"/>
    </location>
</feature>
<dbReference type="Proteomes" id="UP000552644">
    <property type="component" value="Unassembled WGS sequence"/>
</dbReference>
<dbReference type="GO" id="GO:0042597">
    <property type="term" value="C:periplasmic space"/>
    <property type="evidence" value="ECO:0007669"/>
    <property type="project" value="UniProtKB-ARBA"/>
</dbReference>
<evidence type="ECO:0000256" key="2">
    <source>
        <dbReference type="ARBA" id="ARBA00022448"/>
    </source>
</evidence>
<dbReference type="RefSeq" id="WP_184718515.1">
    <property type="nucleotide sequence ID" value="NZ_JACHJP010000005.1"/>
</dbReference>
<protein>
    <submittedName>
        <fullName evidence="6">Peptide/nickel transport system substrate-binding protein</fullName>
    </submittedName>
</protein>
<organism evidence="6 7">
    <name type="scientific">Streptosporangium saharense</name>
    <dbReference type="NCBI Taxonomy" id="1706840"/>
    <lineage>
        <taxon>Bacteria</taxon>
        <taxon>Bacillati</taxon>
        <taxon>Actinomycetota</taxon>
        <taxon>Actinomycetes</taxon>
        <taxon>Streptosporangiales</taxon>
        <taxon>Streptosporangiaceae</taxon>
        <taxon>Streptosporangium</taxon>
    </lineage>
</organism>
<dbReference type="InterPro" id="IPR030678">
    <property type="entry name" value="Peptide/Ni-bd"/>
</dbReference>
<dbReference type="PIRSF" id="PIRSF002741">
    <property type="entry name" value="MppA"/>
    <property type="match status" value="1"/>
</dbReference>
<keyword evidence="2" id="KW-0813">Transport</keyword>
<dbReference type="AlphaFoldDB" id="A0A7W7VQ14"/>
<dbReference type="CDD" id="cd00995">
    <property type="entry name" value="PBP2_NikA_DppA_OppA_like"/>
    <property type="match status" value="1"/>
</dbReference>
<sequence>MKTPTIRAAVVALLLLPVAACAGSPQKGGSGPERDTLVWASSAAPNSLDIAHGFNNASTTIQLAVLDTMVTLDAKGTPAPALATSWTQPTPDSYEFTLRKAVTFTDGSPLTADDAAYSLSRHLDPAVASQAASYFTTVKKVEAVGTDRVRVTLTRPNTAFLSVAAIAWQVVPRKLAEAHPGDLGSPEVGTIGTGPFKVAKFSLTSGTVLERNESYWGPKPALRRVEIKAISDAETLRMAVRSGEVDATDGLNARDARKWTGLSGVTTSFYPGNNIAYLALAVGNGPLKDVHVRRAIAHAVDREALTTLMTGGHGTIARTVLPMPQMTALYGDNMPKFPDYSFDLAAAKAELAKSAYPDGFTMAVPYASGSDGATVMQAVAADLAKIGIRLTMEPSPGDKYMATLMDHRGLGVQYVNLSYGTPEPVEVLPDMISRAAAEPQGFNFSGYGSAELDARLDALAGATGQERQDQVTALLTEIGEQVPYVPLFHMDNGIALRDGFTATGLSVWNPNFFAVIRPAGK</sequence>
<reference evidence="6 7" key="1">
    <citation type="submission" date="2020-08" db="EMBL/GenBank/DDBJ databases">
        <title>Genomic Encyclopedia of Type Strains, Phase III (KMG-III): the genomes of soil and plant-associated and newly described type strains.</title>
        <authorList>
            <person name="Whitman W."/>
        </authorList>
    </citation>
    <scope>NUCLEOTIDE SEQUENCE [LARGE SCALE GENOMIC DNA]</scope>
    <source>
        <strain evidence="6 7">CECT 8840</strain>
    </source>
</reference>